<feature type="transmembrane region" description="Helical" evidence="11">
    <location>
        <begin position="369"/>
        <end position="395"/>
    </location>
</feature>
<evidence type="ECO:0000256" key="4">
    <source>
        <dbReference type="ARBA" id="ARBA00022989"/>
    </source>
</evidence>
<dbReference type="InterPro" id="IPR029382">
    <property type="entry name" value="NCU-G1"/>
</dbReference>
<keyword evidence="6" id="KW-0325">Glycoprotein</keyword>
<evidence type="ECO:0000256" key="7">
    <source>
        <dbReference type="ARBA" id="ARBA00023228"/>
    </source>
</evidence>
<evidence type="ECO:0000256" key="6">
    <source>
        <dbReference type="ARBA" id="ARBA00023180"/>
    </source>
</evidence>
<accession>A0A3B3T1K8</accession>
<reference evidence="13" key="1">
    <citation type="submission" date="2025-08" db="UniProtKB">
        <authorList>
            <consortium name="Ensembl"/>
        </authorList>
    </citation>
    <scope>IDENTIFICATION</scope>
</reference>
<keyword evidence="2 11" id="KW-0812">Transmembrane</keyword>
<evidence type="ECO:0000256" key="1">
    <source>
        <dbReference type="ARBA" id="ARBA00010599"/>
    </source>
</evidence>
<sequence length="409" mass="45135">MATAASLLLSLFIWPLLTRPAFAFLDRGDTYRRKVSLELNPGLNSSHTAPLGVINLLHVRATGNNDTLHFIFCSQGAPAVLLVHTNSSSSSLKVDWLKFLSGNLSGSLKIEPENSVHYSSALVFTRLWEYDDVNDTADPTHLPPSSFFPPYELQNFTWEDLNRTLNYTTHTAQLCGKGPTESFHNGSFCLGFSAFESEGRGPTWPRLLHNANASQVRFWLKGVTGRSGFSRFVLELQHIDSKELSSQVETLRSIDDEYTPSIFQVSQWVFSPINSTSPILGYVQWKPVAYRTESPVLNDATPCRHSHLMPMDQLPASDLVLAYFGDGYSAHGLNVTFSIAGDPFYNATDYLSWTVLVGLGSPPTESFSALVIGIMALGLGIPLVLILLGGVFVCVRKQRSVPQGYEPIN</sequence>
<proteinExistence type="inferred from homology"/>
<dbReference type="PANTHER" id="PTHR31981:SF1">
    <property type="entry name" value="GLYCOSYLATED LYSOSOMAL MEMBRANE PROTEIN"/>
    <property type="match status" value="1"/>
</dbReference>
<name>A0A3B3T1K8_9TELE</name>
<comment type="subcellular location">
    <subcellularLocation>
        <location evidence="9">Lysosome membrane</location>
        <topology evidence="9">Single-pass type I membrane protein</topology>
        <orientation evidence="9">Lumenal side</orientation>
    </subcellularLocation>
</comment>
<evidence type="ECO:0000313" key="13">
    <source>
        <dbReference type="Ensembl" id="ENSPKIP00000036555.1"/>
    </source>
</evidence>
<dbReference type="Proteomes" id="UP000261540">
    <property type="component" value="Unplaced"/>
</dbReference>
<evidence type="ECO:0000256" key="3">
    <source>
        <dbReference type="ARBA" id="ARBA00022729"/>
    </source>
</evidence>
<keyword evidence="5 11" id="KW-0472">Membrane</keyword>
<protein>
    <submittedName>
        <fullName evidence="13">Glycosylated lysosomal membrane protein</fullName>
    </submittedName>
</protein>
<dbReference type="GeneTree" id="ENSGT00390000005131"/>
<evidence type="ECO:0000256" key="12">
    <source>
        <dbReference type="SAM" id="SignalP"/>
    </source>
</evidence>
<dbReference type="Ensembl" id="ENSPKIT00000017502.1">
    <property type="protein sequence ID" value="ENSPKIP00000036555.1"/>
    <property type="gene ID" value="ENSPKIG00000015068.1"/>
</dbReference>
<evidence type="ECO:0000256" key="8">
    <source>
        <dbReference type="ARBA" id="ARBA00024176"/>
    </source>
</evidence>
<dbReference type="GO" id="GO:0005765">
    <property type="term" value="C:lysosomal membrane"/>
    <property type="evidence" value="ECO:0007669"/>
    <property type="project" value="UniProtKB-SubCell"/>
</dbReference>
<keyword evidence="7" id="KW-0458">Lysosome</keyword>
<keyword evidence="3 12" id="KW-0732">Signal</keyword>
<comment type="function">
    <text evidence="8">Required to protect lysosomal transporter MFSD1 from lysosomal proteolysis and for MFSD1 lysosomal localization.</text>
</comment>
<keyword evidence="14" id="KW-1185">Reference proteome</keyword>
<reference evidence="13" key="2">
    <citation type="submission" date="2025-09" db="UniProtKB">
        <authorList>
            <consortium name="Ensembl"/>
        </authorList>
    </citation>
    <scope>IDENTIFICATION</scope>
</reference>
<keyword evidence="4 11" id="KW-1133">Transmembrane helix</keyword>
<dbReference type="Pfam" id="PF15065">
    <property type="entry name" value="NCU-G1"/>
    <property type="match status" value="1"/>
</dbReference>
<dbReference type="AlphaFoldDB" id="A0A3B3T1K8"/>
<dbReference type="PANTHER" id="PTHR31981">
    <property type="entry name" value="GLYCOSYLATED LYSOSOMAL MEMBRANE PROTEIN"/>
    <property type="match status" value="1"/>
</dbReference>
<comment type="subunit">
    <text evidence="10">Interacts (via lumenal domain) with lysosomal protein MFSD1; the interaction starts while both proteins are still in the endoplasmic reticulum and is required for stabilization of MFSD1 in lysosomes but has no direct effect on its targeting to lysosomes or transporter activity.</text>
</comment>
<evidence type="ECO:0000256" key="5">
    <source>
        <dbReference type="ARBA" id="ARBA00023136"/>
    </source>
</evidence>
<feature type="signal peptide" evidence="12">
    <location>
        <begin position="1"/>
        <end position="23"/>
    </location>
</feature>
<evidence type="ECO:0000313" key="14">
    <source>
        <dbReference type="Proteomes" id="UP000261540"/>
    </source>
</evidence>
<dbReference type="OrthoDB" id="6264340at2759"/>
<evidence type="ECO:0000256" key="10">
    <source>
        <dbReference type="ARBA" id="ARBA00044960"/>
    </source>
</evidence>
<organism evidence="13 14">
    <name type="scientific">Paramormyrops kingsleyae</name>
    <dbReference type="NCBI Taxonomy" id="1676925"/>
    <lineage>
        <taxon>Eukaryota</taxon>
        <taxon>Metazoa</taxon>
        <taxon>Chordata</taxon>
        <taxon>Craniata</taxon>
        <taxon>Vertebrata</taxon>
        <taxon>Euteleostomi</taxon>
        <taxon>Actinopterygii</taxon>
        <taxon>Neopterygii</taxon>
        <taxon>Teleostei</taxon>
        <taxon>Osteoglossocephala</taxon>
        <taxon>Osteoglossomorpha</taxon>
        <taxon>Osteoglossiformes</taxon>
        <taxon>Mormyridae</taxon>
        <taxon>Paramormyrops</taxon>
    </lineage>
</organism>
<comment type="similarity">
    <text evidence="1">Belongs to the GLMP family.</text>
</comment>
<evidence type="ECO:0000256" key="9">
    <source>
        <dbReference type="ARBA" id="ARBA00024189"/>
    </source>
</evidence>
<evidence type="ECO:0000256" key="11">
    <source>
        <dbReference type="SAM" id="Phobius"/>
    </source>
</evidence>
<feature type="chain" id="PRO_5017213585" evidence="12">
    <location>
        <begin position="24"/>
        <end position="409"/>
    </location>
</feature>
<evidence type="ECO:0000256" key="2">
    <source>
        <dbReference type="ARBA" id="ARBA00022692"/>
    </source>
</evidence>